<feature type="compositionally biased region" description="Low complexity" evidence="1">
    <location>
        <begin position="503"/>
        <end position="521"/>
    </location>
</feature>
<dbReference type="InterPro" id="IPR016137">
    <property type="entry name" value="RGS"/>
</dbReference>
<feature type="domain" description="RGS" evidence="3">
    <location>
        <begin position="292"/>
        <end position="355"/>
    </location>
</feature>
<keyword evidence="5" id="KW-1185">Reference proteome</keyword>
<dbReference type="InterPro" id="IPR044926">
    <property type="entry name" value="RGS_subdomain_2"/>
</dbReference>
<evidence type="ECO:0000313" key="5">
    <source>
        <dbReference type="Proteomes" id="UP000308199"/>
    </source>
</evidence>
<sequence>MAFRLSFPFRRHKQPEHASASASEESASFPVAPLSSLERGRRNPPTYAACLWQWAADANRSRLSHITLAHVLSGDTVSPISLSDFEAFLAFCDISLENLLFIVWFQDYRARFDALPVGVQIRSPPPEGLDQHRGKRMNNRMDTNSVDVPARSTTGVGPPDTMSTEENKRSETHLLTVKRLTSAAQISALSGPEADIYQSVTSTAQQAPSISPAHVHFENAGMRSDADDQIVELDISSLRSYGAVNTISSSSTPYGCEASSHMFVSPLQLDSLSSSPYTLPQWLKHPVGQPFRSEVQNILATFFVPGSKKELSLSAEMRDRVIRGVARTTHPGVFYSVYEAIYDSIESVSLPRFLAQATTNINRPRQLFWYLSAIPTFLVGLALVLWIIFSPSHLLTVPPEFHRAWRLVSVPFFLLASMMWYKGFRGFCPILFLRSSTQLRVWELEAMADDDEAQQYCSYIAKDRKEVNGVPSTPTNMTSPISRIAPFLDDGVPKQHGADVPIDSSPSETSGDSDTTSDSEGQNARAARCDDTWSRAHVGRRFRRPPIFGPDHVVEDARIRSVHMNLWWSLVRFGLFWATVSAAIVVSVPSRRHAS</sequence>
<evidence type="ECO:0000259" key="3">
    <source>
        <dbReference type="Pfam" id="PF00615"/>
    </source>
</evidence>
<evidence type="ECO:0000256" key="1">
    <source>
        <dbReference type="SAM" id="MobiDB-lite"/>
    </source>
</evidence>
<dbReference type="PANTHER" id="PTHR39466:SF1">
    <property type="entry name" value="RGS DOMAIN-CONTAINING PROTEIN"/>
    <property type="match status" value="1"/>
</dbReference>
<feature type="transmembrane region" description="Helical" evidence="2">
    <location>
        <begin position="404"/>
        <end position="421"/>
    </location>
</feature>
<feature type="region of interest" description="Disordered" evidence="1">
    <location>
        <begin position="123"/>
        <end position="171"/>
    </location>
</feature>
<dbReference type="AlphaFoldDB" id="A0A4S4L1C8"/>
<accession>A0A4S4L1C8</accession>
<keyword evidence="2" id="KW-0812">Transmembrane</keyword>
<evidence type="ECO:0000256" key="2">
    <source>
        <dbReference type="SAM" id="Phobius"/>
    </source>
</evidence>
<dbReference type="Proteomes" id="UP000308199">
    <property type="component" value="Unassembled WGS sequence"/>
</dbReference>
<protein>
    <recommendedName>
        <fullName evidence="3">RGS domain-containing protein</fullName>
    </recommendedName>
</protein>
<name>A0A4S4L1C8_9AGAM</name>
<dbReference type="EMBL" id="SGPK01000287">
    <property type="protein sequence ID" value="THH05089.1"/>
    <property type="molecule type" value="Genomic_DNA"/>
</dbReference>
<dbReference type="InterPro" id="IPR036305">
    <property type="entry name" value="RGS_sf"/>
</dbReference>
<organism evidence="4 5">
    <name type="scientific">Phellinidium pouzarii</name>
    <dbReference type="NCBI Taxonomy" id="167371"/>
    <lineage>
        <taxon>Eukaryota</taxon>
        <taxon>Fungi</taxon>
        <taxon>Dikarya</taxon>
        <taxon>Basidiomycota</taxon>
        <taxon>Agaricomycotina</taxon>
        <taxon>Agaricomycetes</taxon>
        <taxon>Hymenochaetales</taxon>
        <taxon>Hymenochaetaceae</taxon>
        <taxon>Phellinidium</taxon>
    </lineage>
</organism>
<dbReference type="Pfam" id="PF00615">
    <property type="entry name" value="RGS"/>
    <property type="match status" value="1"/>
</dbReference>
<reference evidence="4 5" key="1">
    <citation type="submission" date="2019-02" db="EMBL/GenBank/DDBJ databases">
        <title>Genome sequencing of the rare red list fungi Phellinidium pouzarii.</title>
        <authorList>
            <person name="Buettner E."/>
            <person name="Kellner H."/>
        </authorList>
    </citation>
    <scope>NUCLEOTIDE SEQUENCE [LARGE SCALE GENOMIC DNA]</scope>
    <source>
        <strain evidence="4 5">DSM 108285</strain>
    </source>
</reference>
<feature type="transmembrane region" description="Helical" evidence="2">
    <location>
        <begin position="566"/>
        <end position="588"/>
    </location>
</feature>
<keyword evidence="2" id="KW-1133">Transmembrane helix</keyword>
<dbReference type="PANTHER" id="PTHR39466">
    <property type="entry name" value="RGS DOMAIN-CONTAINING PROTEIN"/>
    <property type="match status" value="1"/>
</dbReference>
<proteinExistence type="predicted"/>
<comment type="caution">
    <text evidence="4">The sequence shown here is derived from an EMBL/GenBank/DDBJ whole genome shotgun (WGS) entry which is preliminary data.</text>
</comment>
<dbReference type="SUPFAM" id="SSF48097">
    <property type="entry name" value="Regulator of G-protein signaling, RGS"/>
    <property type="match status" value="1"/>
</dbReference>
<feature type="transmembrane region" description="Helical" evidence="2">
    <location>
        <begin position="367"/>
        <end position="389"/>
    </location>
</feature>
<evidence type="ECO:0000313" key="4">
    <source>
        <dbReference type="EMBL" id="THH05089.1"/>
    </source>
</evidence>
<gene>
    <name evidence="4" type="ORF">EW145_g5055</name>
</gene>
<feature type="compositionally biased region" description="Polar residues" evidence="1">
    <location>
        <begin position="140"/>
        <end position="155"/>
    </location>
</feature>
<keyword evidence="2" id="KW-0472">Membrane</keyword>
<feature type="region of interest" description="Disordered" evidence="1">
    <location>
        <begin position="496"/>
        <end position="530"/>
    </location>
</feature>
<dbReference type="Gene3D" id="1.10.167.10">
    <property type="entry name" value="Regulator of G-protein Signalling 4, domain 2"/>
    <property type="match status" value="1"/>
</dbReference>
<dbReference type="OrthoDB" id="3232309at2759"/>